<evidence type="ECO:0000256" key="2">
    <source>
        <dbReference type="ARBA" id="ARBA00004496"/>
    </source>
</evidence>
<dbReference type="SUPFAM" id="SSF54373">
    <property type="entry name" value="FAD-linked reductases, C-terminal domain"/>
    <property type="match status" value="1"/>
</dbReference>
<dbReference type="InterPro" id="IPR050281">
    <property type="entry name" value="Flavin_monoamine_oxidase"/>
</dbReference>
<protein>
    <recommendedName>
        <fullName evidence="9">Amine oxidase domain-containing protein</fullName>
    </recommendedName>
</protein>
<comment type="subcellular location">
    <subcellularLocation>
        <location evidence="2">Cytoplasm</location>
    </subcellularLocation>
</comment>
<evidence type="ECO:0000256" key="6">
    <source>
        <dbReference type="ARBA" id="ARBA00022827"/>
    </source>
</evidence>
<dbReference type="GO" id="GO:0005737">
    <property type="term" value="C:cytoplasm"/>
    <property type="evidence" value="ECO:0007669"/>
    <property type="project" value="UniProtKB-SubCell"/>
</dbReference>
<evidence type="ECO:0000313" key="11">
    <source>
        <dbReference type="Proteomes" id="UP001420932"/>
    </source>
</evidence>
<keyword evidence="11" id="KW-1185">Reference proteome</keyword>
<sequence>MLIQDNSTESYVRRIAIDYHALAKMVTKKAKIVIIGAGMSGLVAANKLYTSPASRDLFEICIVEGGNRIGGRIHTMEFGGNRIEMGATWIHGIGGSPIHKIAKEIGALESEQPWEHMDGSSEEQLVTVVEGGFRLDPLIVDRISNLYRKMIEFARGKLSAGVPDEVDYYRIAIKAIKMCSCNNKDDKSKSFSLGSFLRHALRAYHDSAKDQECSSNGYNNWSRSSLEDTMFAVQENAERAHTSAGDLSNLDYNAEREYVQFPDEEITISKGYSSIIESIASVLPTGLIQLSRKVVKIEWQVENESESRPVRLHFSDGSTMAADHVIVTVSLGVLKAGNSKSAVSPPLPSFKADSISKLGFGVVNKLFLQLDPTTDHGNQEIGEGFPFLQMAFHKQESELRDQSIPWWMRRTASLCPTYKNSNVLLSWFAGKEALELESLSDEEMINGVSKTINSFLCNSQQRKLLNSHKYSNGHVNSLGSTNEFKFTKVLKSQWGLDPLFMGSYSYVAVGSSGDDLDKMAEPLPSTSNSDAAHATPPLQILFAAGLSISIFCFFNFVSSSLSFDLKSKLVKMRLGIVYWKGKKQSTNVRLSSKKFDAP</sequence>
<evidence type="ECO:0000256" key="3">
    <source>
        <dbReference type="ARBA" id="ARBA00005995"/>
    </source>
</evidence>
<evidence type="ECO:0000313" key="10">
    <source>
        <dbReference type="EMBL" id="KAK9099302.1"/>
    </source>
</evidence>
<evidence type="ECO:0000256" key="5">
    <source>
        <dbReference type="ARBA" id="ARBA00022630"/>
    </source>
</evidence>
<gene>
    <name evidence="10" type="ORF">Syun_026347</name>
</gene>
<name>A0AAP0EYR4_9MAGN</name>
<dbReference type="SUPFAM" id="SSF51905">
    <property type="entry name" value="FAD/NAD(P)-binding domain"/>
    <property type="match status" value="1"/>
</dbReference>
<keyword evidence="8" id="KW-1133">Transmembrane helix</keyword>
<dbReference type="InterPro" id="IPR002937">
    <property type="entry name" value="Amino_oxidase"/>
</dbReference>
<feature type="domain" description="Amine oxidase" evidence="9">
    <location>
        <begin position="39"/>
        <end position="522"/>
    </location>
</feature>
<comment type="similarity">
    <text evidence="3">Belongs to the flavin monoamine oxidase family.</text>
</comment>
<dbReference type="EMBL" id="JBBNAF010000011">
    <property type="protein sequence ID" value="KAK9099302.1"/>
    <property type="molecule type" value="Genomic_DNA"/>
</dbReference>
<keyword evidence="5" id="KW-0285">Flavoprotein</keyword>
<keyword evidence="4" id="KW-0963">Cytoplasm</keyword>
<keyword evidence="6" id="KW-0274">FAD</keyword>
<keyword evidence="7" id="KW-0560">Oxidoreductase</keyword>
<evidence type="ECO:0000256" key="1">
    <source>
        <dbReference type="ARBA" id="ARBA00001974"/>
    </source>
</evidence>
<feature type="transmembrane region" description="Helical" evidence="8">
    <location>
        <begin position="540"/>
        <end position="563"/>
    </location>
</feature>
<dbReference type="GO" id="GO:0046592">
    <property type="term" value="F:polyamine oxidase activity"/>
    <property type="evidence" value="ECO:0007669"/>
    <property type="project" value="TreeGrafter"/>
</dbReference>
<dbReference type="PANTHER" id="PTHR10742">
    <property type="entry name" value="FLAVIN MONOAMINE OXIDASE"/>
    <property type="match status" value="1"/>
</dbReference>
<dbReference type="Gene3D" id="3.50.50.60">
    <property type="entry name" value="FAD/NAD(P)-binding domain"/>
    <property type="match status" value="1"/>
</dbReference>
<organism evidence="10 11">
    <name type="scientific">Stephania yunnanensis</name>
    <dbReference type="NCBI Taxonomy" id="152371"/>
    <lineage>
        <taxon>Eukaryota</taxon>
        <taxon>Viridiplantae</taxon>
        <taxon>Streptophyta</taxon>
        <taxon>Embryophyta</taxon>
        <taxon>Tracheophyta</taxon>
        <taxon>Spermatophyta</taxon>
        <taxon>Magnoliopsida</taxon>
        <taxon>Ranunculales</taxon>
        <taxon>Menispermaceae</taxon>
        <taxon>Menispermoideae</taxon>
        <taxon>Cissampelideae</taxon>
        <taxon>Stephania</taxon>
    </lineage>
</organism>
<reference evidence="10 11" key="1">
    <citation type="submission" date="2024-01" db="EMBL/GenBank/DDBJ databases">
        <title>Genome assemblies of Stephania.</title>
        <authorList>
            <person name="Yang L."/>
        </authorList>
    </citation>
    <scope>NUCLEOTIDE SEQUENCE [LARGE SCALE GENOMIC DNA]</scope>
    <source>
        <strain evidence="10">YNDBR</strain>
        <tissue evidence="10">Leaf</tissue>
    </source>
</reference>
<evidence type="ECO:0000256" key="7">
    <source>
        <dbReference type="ARBA" id="ARBA00023002"/>
    </source>
</evidence>
<dbReference type="AlphaFoldDB" id="A0AAP0EYR4"/>
<dbReference type="InterPro" id="IPR036188">
    <property type="entry name" value="FAD/NAD-bd_sf"/>
</dbReference>
<comment type="caution">
    <text evidence="10">The sequence shown here is derived from an EMBL/GenBank/DDBJ whole genome shotgun (WGS) entry which is preliminary data.</text>
</comment>
<evidence type="ECO:0000256" key="8">
    <source>
        <dbReference type="SAM" id="Phobius"/>
    </source>
</evidence>
<comment type="cofactor">
    <cofactor evidence="1">
        <name>FAD</name>
        <dbReference type="ChEBI" id="CHEBI:57692"/>
    </cofactor>
</comment>
<evidence type="ECO:0000256" key="4">
    <source>
        <dbReference type="ARBA" id="ARBA00022490"/>
    </source>
</evidence>
<keyword evidence="8" id="KW-0472">Membrane</keyword>
<dbReference type="PANTHER" id="PTHR10742:SF405">
    <property type="entry name" value="PEROXISOMAL N(1)-ACETYL-SPERMINE_SPERMIDINE OXIDASE"/>
    <property type="match status" value="1"/>
</dbReference>
<evidence type="ECO:0000259" key="9">
    <source>
        <dbReference type="Pfam" id="PF01593"/>
    </source>
</evidence>
<dbReference type="Pfam" id="PF01593">
    <property type="entry name" value="Amino_oxidase"/>
    <property type="match status" value="1"/>
</dbReference>
<proteinExistence type="inferred from homology"/>
<keyword evidence="8" id="KW-0812">Transmembrane</keyword>
<dbReference type="Gene3D" id="3.90.660.10">
    <property type="match status" value="1"/>
</dbReference>
<accession>A0AAP0EYR4</accession>
<dbReference type="Proteomes" id="UP001420932">
    <property type="component" value="Unassembled WGS sequence"/>
</dbReference>